<dbReference type="PROSITE" id="PS50943">
    <property type="entry name" value="HTH_CROC1"/>
    <property type="match status" value="1"/>
</dbReference>
<dbReference type="InterPro" id="IPR001387">
    <property type="entry name" value="Cro/C1-type_HTH"/>
</dbReference>
<feature type="domain" description="HTH cro/C1-type" evidence="4">
    <location>
        <begin position="7"/>
        <end position="60"/>
    </location>
</feature>
<organism evidence="5 6">
    <name type="scientific">Caldalkalibacillus uzonensis</name>
    <dbReference type="NCBI Taxonomy" id="353224"/>
    <lineage>
        <taxon>Bacteria</taxon>
        <taxon>Bacillati</taxon>
        <taxon>Bacillota</taxon>
        <taxon>Bacilli</taxon>
        <taxon>Bacillales</taxon>
        <taxon>Bacillaceae</taxon>
        <taxon>Caldalkalibacillus</taxon>
    </lineage>
</organism>
<dbReference type="SUPFAM" id="SSF48452">
    <property type="entry name" value="TPR-like"/>
    <property type="match status" value="1"/>
</dbReference>
<keyword evidence="1" id="KW-0677">Repeat</keyword>
<dbReference type="Gene3D" id="1.25.40.10">
    <property type="entry name" value="Tetratricopeptide repeat domain"/>
    <property type="match status" value="1"/>
</dbReference>
<dbReference type="EMBL" id="JAUSUQ010000007">
    <property type="protein sequence ID" value="MDQ0339329.1"/>
    <property type="molecule type" value="Genomic_DNA"/>
</dbReference>
<protein>
    <submittedName>
        <fullName evidence="5">Tetratricopeptide (TPR) repeat protein</fullName>
    </submittedName>
</protein>
<dbReference type="SMART" id="SM00028">
    <property type="entry name" value="TPR"/>
    <property type="match status" value="3"/>
</dbReference>
<evidence type="ECO:0000259" key="4">
    <source>
        <dbReference type="PROSITE" id="PS50943"/>
    </source>
</evidence>
<dbReference type="Proteomes" id="UP001232445">
    <property type="component" value="Unassembled WGS sequence"/>
</dbReference>
<dbReference type="PROSITE" id="PS50005">
    <property type="entry name" value="TPR"/>
    <property type="match status" value="1"/>
</dbReference>
<evidence type="ECO:0000256" key="3">
    <source>
        <dbReference type="PROSITE-ProRule" id="PRU00339"/>
    </source>
</evidence>
<proteinExistence type="predicted"/>
<dbReference type="InterPro" id="IPR011990">
    <property type="entry name" value="TPR-like_helical_dom_sf"/>
</dbReference>
<dbReference type="RefSeq" id="WP_307339162.1">
    <property type="nucleotide sequence ID" value="NZ_JAUSUQ010000007.1"/>
</dbReference>
<gene>
    <name evidence="5" type="ORF">J2S00_002116</name>
</gene>
<dbReference type="SMART" id="SM00530">
    <property type="entry name" value="HTH_XRE"/>
    <property type="match status" value="1"/>
</dbReference>
<dbReference type="InterPro" id="IPR010982">
    <property type="entry name" value="Lambda_DNA-bd_dom_sf"/>
</dbReference>
<reference evidence="5 6" key="1">
    <citation type="submission" date="2023-07" db="EMBL/GenBank/DDBJ databases">
        <title>Genomic Encyclopedia of Type Strains, Phase IV (KMG-IV): sequencing the most valuable type-strain genomes for metagenomic binning, comparative biology and taxonomic classification.</title>
        <authorList>
            <person name="Goeker M."/>
        </authorList>
    </citation>
    <scope>NUCLEOTIDE SEQUENCE [LARGE SCALE GENOMIC DNA]</scope>
    <source>
        <strain evidence="5 6">DSM 17740</strain>
    </source>
</reference>
<evidence type="ECO:0000256" key="1">
    <source>
        <dbReference type="ARBA" id="ARBA00022737"/>
    </source>
</evidence>
<dbReference type="Pfam" id="PF13181">
    <property type="entry name" value="TPR_8"/>
    <property type="match status" value="2"/>
</dbReference>
<evidence type="ECO:0000313" key="6">
    <source>
        <dbReference type="Proteomes" id="UP001232445"/>
    </source>
</evidence>
<keyword evidence="2 3" id="KW-0802">TPR repeat</keyword>
<keyword evidence="6" id="KW-1185">Reference proteome</keyword>
<dbReference type="CDD" id="cd00093">
    <property type="entry name" value="HTH_XRE"/>
    <property type="match status" value="1"/>
</dbReference>
<evidence type="ECO:0000256" key="2">
    <source>
        <dbReference type="ARBA" id="ARBA00022803"/>
    </source>
</evidence>
<dbReference type="SUPFAM" id="SSF47413">
    <property type="entry name" value="lambda repressor-like DNA-binding domains"/>
    <property type="match status" value="1"/>
</dbReference>
<evidence type="ECO:0000313" key="5">
    <source>
        <dbReference type="EMBL" id="MDQ0339329.1"/>
    </source>
</evidence>
<sequence length="433" mass="51540">MHIGKRIAKLRRAQQLSLIDLADEHLSKNELFLIEAGHHLPRQAVLEDLARKLNVPAHYLLRFDQENALLMKQLRQLHLELDEGRVQKAEVLLKEIDQTYPYISSVEQELYFLLLKNYLYIHTKEASLAVKFFDEQIAPLVDGTTATQWPCSPSIVNLYYFVQGRILQYMYRYEESNRFFYKLLEQPLDERQQARVLYNIARNYYFLNDFDQANTYGYNALPLALKHHIWSLVTQTYILIGMISRKLKDYETAEEFYKRALELTELHEMVEFQTYVLNNLGSLCHDQEKYRESLTYFQKGLYLSKYIANPQLIISYYNVLETFLLLNEYEEFNWLMDEAKENCKDEKDRYLLQILEAKKFHQAGDIKMYEMLMEKCINYFARKNMLSYILDEIEQLADHFAKQKNHAKAKHYTMLLHNATHSVGAHQDTMPQP</sequence>
<dbReference type="InterPro" id="IPR019734">
    <property type="entry name" value="TPR_rpt"/>
</dbReference>
<comment type="caution">
    <text evidence="5">The sequence shown here is derived from an EMBL/GenBank/DDBJ whole genome shotgun (WGS) entry which is preliminary data.</text>
</comment>
<feature type="repeat" description="TPR" evidence="3">
    <location>
        <begin position="234"/>
        <end position="267"/>
    </location>
</feature>
<accession>A0ABU0CSJ6</accession>
<name>A0ABU0CSJ6_9BACI</name>
<dbReference type="PANTHER" id="PTHR45641:SF19">
    <property type="entry name" value="NEPHROCYSTIN-3"/>
    <property type="match status" value="1"/>
</dbReference>
<dbReference type="Gene3D" id="1.10.260.40">
    <property type="entry name" value="lambda repressor-like DNA-binding domains"/>
    <property type="match status" value="1"/>
</dbReference>
<dbReference type="PANTHER" id="PTHR45641">
    <property type="entry name" value="TETRATRICOPEPTIDE REPEAT PROTEIN (AFU_ORTHOLOGUE AFUA_6G03870)"/>
    <property type="match status" value="1"/>
</dbReference>